<feature type="transmembrane region" description="Helical" evidence="5">
    <location>
        <begin position="71"/>
        <end position="91"/>
    </location>
</feature>
<dbReference type="PROSITE" id="PS50261">
    <property type="entry name" value="G_PROTEIN_RECEP_F2_4"/>
    <property type="match status" value="2"/>
</dbReference>
<dbReference type="PROSITE" id="PS00650">
    <property type="entry name" value="G_PROTEIN_RECEP_F2_2"/>
    <property type="match status" value="1"/>
</dbReference>
<evidence type="ECO:0000313" key="7">
    <source>
        <dbReference type="Ensembl" id="ENSLLTP00000012123.1"/>
    </source>
</evidence>
<reference evidence="7" key="2">
    <citation type="submission" date="2025-09" db="UniProtKB">
        <authorList>
            <consortium name="Ensembl"/>
        </authorList>
    </citation>
    <scope>IDENTIFICATION</scope>
</reference>
<evidence type="ECO:0000256" key="1">
    <source>
        <dbReference type="ARBA" id="ARBA00004141"/>
    </source>
</evidence>
<dbReference type="GeneTree" id="ENSGT00940000164841"/>
<dbReference type="GO" id="GO:0006874">
    <property type="term" value="P:intracellular calcium ion homeostasis"/>
    <property type="evidence" value="ECO:0007669"/>
    <property type="project" value="TreeGrafter"/>
</dbReference>
<protein>
    <recommendedName>
        <fullName evidence="6">G-protein coupled receptors family 2 profile 2 domain-containing protein</fullName>
    </recommendedName>
</protein>
<dbReference type="GO" id="GO:0007189">
    <property type="term" value="P:adenylate cyclase-activating G protein-coupled receptor signaling pathway"/>
    <property type="evidence" value="ECO:0007669"/>
    <property type="project" value="TreeGrafter"/>
</dbReference>
<feature type="transmembrane region" description="Helical" evidence="5">
    <location>
        <begin position="140"/>
        <end position="159"/>
    </location>
</feature>
<evidence type="ECO:0000256" key="3">
    <source>
        <dbReference type="ARBA" id="ARBA00022989"/>
    </source>
</evidence>
<accession>A0A8C5S4W5</accession>
<dbReference type="Pfam" id="PF00002">
    <property type="entry name" value="7tm_2"/>
    <property type="match status" value="2"/>
</dbReference>
<dbReference type="InterPro" id="IPR050332">
    <property type="entry name" value="GPCR_2"/>
</dbReference>
<feature type="transmembrane region" description="Helical" evidence="5">
    <location>
        <begin position="103"/>
        <end position="128"/>
    </location>
</feature>
<feature type="domain" description="G-protein coupled receptors family 2 profile 2" evidence="6">
    <location>
        <begin position="1"/>
        <end position="129"/>
    </location>
</feature>
<evidence type="ECO:0000256" key="4">
    <source>
        <dbReference type="ARBA" id="ARBA00023136"/>
    </source>
</evidence>
<dbReference type="InterPro" id="IPR017981">
    <property type="entry name" value="GPCR_2-like_7TM"/>
</dbReference>
<dbReference type="GO" id="GO:0005886">
    <property type="term" value="C:plasma membrane"/>
    <property type="evidence" value="ECO:0007669"/>
    <property type="project" value="TreeGrafter"/>
</dbReference>
<dbReference type="GO" id="GO:0008528">
    <property type="term" value="F:G protein-coupled peptide receptor activity"/>
    <property type="evidence" value="ECO:0007669"/>
    <property type="project" value="TreeGrafter"/>
</dbReference>
<keyword evidence="4 5" id="KW-0472">Membrane</keyword>
<evidence type="ECO:0000256" key="2">
    <source>
        <dbReference type="ARBA" id="ARBA00022692"/>
    </source>
</evidence>
<comment type="subcellular location">
    <subcellularLocation>
        <location evidence="1">Membrane</location>
        <topology evidence="1">Multi-pass membrane protein</topology>
    </subcellularLocation>
</comment>
<dbReference type="GO" id="GO:0017046">
    <property type="term" value="F:peptide hormone binding"/>
    <property type="evidence" value="ECO:0007669"/>
    <property type="project" value="TreeGrafter"/>
</dbReference>
<keyword evidence="8" id="KW-1185">Reference proteome</keyword>
<dbReference type="GO" id="GO:0007166">
    <property type="term" value="P:cell surface receptor signaling pathway"/>
    <property type="evidence" value="ECO:0007669"/>
    <property type="project" value="InterPro"/>
</dbReference>
<sequence length="282" mass="32385">MLYYLGIFSLPFSRSCLNVCTSSIQHLHCNRNYIHLHLFASFICRAGSIFVKDIVLYSTFHPEGLLKLMWYVSPFLQAGCKVAVTVFLYFLATNHYWILVEGLYLHSLIFMAFLSNKSYLWALTLIGWGKNSPVCTLSSAVILSLSMTLQIGLAHKYSLHPAIFRKLLKSTLVLMPLFGVHYMVFMATPYTAVSSTLWQVQMHYEMLFNSLQGFFVALIYCFCNGEVRLCSYIYKKTNQPILQSVEILNHPCHGCPKGTFQEAMGLWFSLMFCFLSKKLLQF</sequence>
<organism evidence="7 8">
    <name type="scientific">Laticauda laticaudata</name>
    <name type="common">Blue-ringed sea krait</name>
    <name type="synonym">Blue-lipped sea krait</name>
    <dbReference type="NCBI Taxonomy" id="8630"/>
    <lineage>
        <taxon>Eukaryota</taxon>
        <taxon>Metazoa</taxon>
        <taxon>Chordata</taxon>
        <taxon>Craniata</taxon>
        <taxon>Vertebrata</taxon>
        <taxon>Euteleostomi</taxon>
        <taxon>Lepidosauria</taxon>
        <taxon>Squamata</taxon>
        <taxon>Bifurcata</taxon>
        <taxon>Unidentata</taxon>
        <taxon>Episquamata</taxon>
        <taxon>Toxicofera</taxon>
        <taxon>Serpentes</taxon>
        <taxon>Colubroidea</taxon>
        <taxon>Elapidae</taxon>
        <taxon>Laticaudinae</taxon>
        <taxon>Laticauda</taxon>
    </lineage>
</organism>
<feature type="transmembrane region" description="Helical" evidence="5">
    <location>
        <begin position="213"/>
        <end position="234"/>
    </location>
</feature>
<dbReference type="InterPro" id="IPR000832">
    <property type="entry name" value="GPCR_2_secretin-like"/>
</dbReference>
<dbReference type="Gene3D" id="1.20.1070.10">
    <property type="entry name" value="Rhodopsin 7-helix transmembrane proteins"/>
    <property type="match status" value="1"/>
</dbReference>
<dbReference type="PANTHER" id="PTHR45620:SF18">
    <property type="entry name" value="PARATHYROID HORMONE_PARATHYROID HORMONE-RELATED PEPTIDE RECEPTOR"/>
    <property type="match status" value="1"/>
</dbReference>
<dbReference type="PRINTS" id="PR00249">
    <property type="entry name" value="GPCRSECRETIN"/>
</dbReference>
<evidence type="ECO:0000256" key="5">
    <source>
        <dbReference type="SAM" id="Phobius"/>
    </source>
</evidence>
<dbReference type="AlphaFoldDB" id="A0A8C5S4W5"/>
<keyword evidence="2 5" id="KW-0812">Transmembrane</keyword>
<proteinExistence type="predicted"/>
<name>A0A8C5S4W5_LATLA</name>
<keyword evidence="3 5" id="KW-1133">Transmembrane helix</keyword>
<dbReference type="Proteomes" id="UP000694406">
    <property type="component" value="Unplaced"/>
</dbReference>
<dbReference type="GO" id="GO:0004991">
    <property type="term" value="F:parathyroid hormone receptor activity"/>
    <property type="evidence" value="ECO:0007669"/>
    <property type="project" value="TreeGrafter"/>
</dbReference>
<evidence type="ECO:0000259" key="6">
    <source>
        <dbReference type="PROSITE" id="PS50261"/>
    </source>
</evidence>
<dbReference type="InterPro" id="IPR017983">
    <property type="entry name" value="GPCR_2_secretin-like_CS"/>
</dbReference>
<reference evidence="7" key="1">
    <citation type="submission" date="2025-08" db="UniProtKB">
        <authorList>
            <consortium name="Ensembl"/>
        </authorList>
    </citation>
    <scope>IDENTIFICATION</scope>
</reference>
<dbReference type="Ensembl" id="ENSLLTT00000012597.1">
    <property type="protein sequence ID" value="ENSLLTP00000012123.1"/>
    <property type="gene ID" value="ENSLLTG00000009275.1"/>
</dbReference>
<feature type="domain" description="G-protein coupled receptors family 2 profile 2" evidence="6">
    <location>
        <begin position="164"/>
        <end position="224"/>
    </location>
</feature>
<evidence type="ECO:0000313" key="8">
    <source>
        <dbReference type="Proteomes" id="UP000694406"/>
    </source>
</evidence>
<feature type="transmembrane region" description="Helical" evidence="5">
    <location>
        <begin position="171"/>
        <end position="193"/>
    </location>
</feature>
<dbReference type="PANTHER" id="PTHR45620">
    <property type="entry name" value="PDF RECEPTOR-LIKE PROTEIN-RELATED"/>
    <property type="match status" value="1"/>
</dbReference>